<organism evidence="2 3">
    <name type="scientific">Pluralibacter gergoviae</name>
    <name type="common">Enterobacter gergoviae</name>
    <dbReference type="NCBI Taxonomy" id="61647"/>
    <lineage>
        <taxon>Bacteria</taxon>
        <taxon>Pseudomonadati</taxon>
        <taxon>Pseudomonadota</taxon>
        <taxon>Gammaproteobacteria</taxon>
        <taxon>Enterobacterales</taxon>
        <taxon>Enterobacteriaceae</taxon>
        <taxon>Pluralibacter</taxon>
    </lineage>
</organism>
<dbReference type="SMART" id="SM00530">
    <property type="entry name" value="HTH_XRE"/>
    <property type="match status" value="1"/>
</dbReference>
<dbReference type="Gene3D" id="1.10.260.40">
    <property type="entry name" value="lambda repressor-like DNA-binding domains"/>
    <property type="match status" value="1"/>
</dbReference>
<sequence>MKQMTDGKIAHITPADGNIFADLGVAADEAQQLKQQAEREAAQLLNLKRQLMNEIAGWIDEHQLKQAEVARRLHISRPRVSDVVNQKTSKFTLDALVLMLARLGKPVTVQVG</sequence>
<proteinExistence type="predicted"/>
<dbReference type="Proteomes" id="UP000036196">
    <property type="component" value="Unassembled WGS sequence"/>
</dbReference>
<dbReference type="EMBL" id="LDZF01000041">
    <property type="protein sequence ID" value="KMK09690.1"/>
    <property type="molecule type" value="Genomic_DNA"/>
</dbReference>
<name>A0A0J5LQW7_PLUGE</name>
<dbReference type="GO" id="GO:0003677">
    <property type="term" value="F:DNA binding"/>
    <property type="evidence" value="ECO:0007669"/>
    <property type="project" value="InterPro"/>
</dbReference>
<dbReference type="CDD" id="cd00093">
    <property type="entry name" value="HTH_XRE"/>
    <property type="match status" value="1"/>
</dbReference>
<dbReference type="InterPro" id="IPR001387">
    <property type="entry name" value="Cro/C1-type_HTH"/>
</dbReference>
<protein>
    <submittedName>
        <fullName evidence="2">XRE family transcriptional regulator</fullName>
    </submittedName>
</protein>
<evidence type="ECO:0000313" key="3">
    <source>
        <dbReference type="Proteomes" id="UP000036196"/>
    </source>
</evidence>
<feature type="domain" description="HTH cro/C1-type" evidence="1">
    <location>
        <begin position="61"/>
        <end position="110"/>
    </location>
</feature>
<gene>
    <name evidence="2" type="ORF">ABW06_24115</name>
</gene>
<accession>A0A0J5LQW7</accession>
<evidence type="ECO:0000259" key="1">
    <source>
        <dbReference type="PROSITE" id="PS50943"/>
    </source>
</evidence>
<dbReference type="OrthoDB" id="8526848at2"/>
<comment type="caution">
    <text evidence="2">The sequence shown here is derived from an EMBL/GenBank/DDBJ whole genome shotgun (WGS) entry which is preliminary data.</text>
</comment>
<dbReference type="eggNOG" id="COG5606">
    <property type="taxonomic scope" value="Bacteria"/>
</dbReference>
<dbReference type="InterPro" id="IPR010982">
    <property type="entry name" value="Lambda_DNA-bd_dom_sf"/>
</dbReference>
<reference evidence="2 3" key="1">
    <citation type="submission" date="2015-05" db="EMBL/GenBank/DDBJ databases">
        <title>Genome sequences of Pluralibacter gergoviae.</title>
        <authorList>
            <person name="Greninger A.L."/>
            <person name="Miller S."/>
        </authorList>
    </citation>
    <scope>NUCLEOTIDE SEQUENCE [LARGE SCALE GENOMIC DNA]</scope>
    <source>
        <strain evidence="2 3">JS81F13</strain>
    </source>
</reference>
<dbReference type="RefSeq" id="WP_048280996.1">
    <property type="nucleotide sequence ID" value="NZ_LDZF01000041.1"/>
</dbReference>
<dbReference type="STRING" id="61647.LG71_05345"/>
<keyword evidence="3" id="KW-1185">Reference proteome</keyword>
<dbReference type="PROSITE" id="PS50943">
    <property type="entry name" value="HTH_CROC1"/>
    <property type="match status" value="1"/>
</dbReference>
<dbReference type="InterPro" id="IPR039554">
    <property type="entry name" value="HigA2-like_HTH"/>
</dbReference>
<dbReference type="SUPFAM" id="SSF47413">
    <property type="entry name" value="lambda repressor-like DNA-binding domains"/>
    <property type="match status" value="1"/>
</dbReference>
<dbReference type="PATRIC" id="fig|61647.15.peg.4025"/>
<dbReference type="AlphaFoldDB" id="A0A0J5LQW7"/>
<dbReference type="Pfam" id="PF13744">
    <property type="entry name" value="HTH_37"/>
    <property type="match status" value="1"/>
</dbReference>
<evidence type="ECO:0000313" key="2">
    <source>
        <dbReference type="EMBL" id="KMK09690.1"/>
    </source>
</evidence>